<protein>
    <recommendedName>
        <fullName evidence="2">PB1-like domain-containing protein</fullName>
    </recommendedName>
</protein>
<dbReference type="InterPro" id="IPR058594">
    <property type="entry name" value="PB1-like_dom_pln"/>
</dbReference>
<feature type="region of interest" description="Disordered" evidence="1">
    <location>
        <begin position="153"/>
        <end position="173"/>
    </location>
</feature>
<gene>
    <name evidence="3" type="ORF">PIB30_100804</name>
</gene>
<evidence type="ECO:0000313" key="3">
    <source>
        <dbReference type="EMBL" id="MED6141186.1"/>
    </source>
</evidence>
<name>A0ABU6SXJ5_9FABA</name>
<dbReference type="Proteomes" id="UP001341840">
    <property type="component" value="Unassembled WGS sequence"/>
</dbReference>
<comment type="caution">
    <text evidence="3">The sequence shown here is derived from an EMBL/GenBank/DDBJ whole genome shotgun (WGS) entry which is preliminary data.</text>
</comment>
<evidence type="ECO:0000313" key="4">
    <source>
        <dbReference type="Proteomes" id="UP001341840"/>
    </source>
</evidence>
<dbReference type="Pfam" id="PF26130">
    <property type="entry name" value="PB1-like"/>
    <property type="match status" value="1"/>
</dbReference>
<keyword evidence="4" id="KW-1185">Reference proteome</keyword>
<evidence type="ECO:0000259" key="2">
    <source>
        <dbReference type="Pfam" id="PF26130"/>
    </source>
</evidence>
<organism evidence="3 4">
    <name type="scientific">Stylosanthes scabra</name>
    <dbReference type="NCBI Taxonomy" id="79078"/>
    <lineage>
        <taxon>Eukaryota</taxon>
        <taxon>Viridiplantae</taxon>
        <taxon>Streptophyta</taxon>
        <taxon>Embryophyta</taxon>
        <taxon>Tracheophyta</taxon>
        <taxon>Spermatophyta</taxon>
        <taxon>Magnoliopsida</taxon>
        <taxon>eudicotyledons</taxon>
        <taxon>Gunneridae</taxon>
        <taxon>Pentapetalae</taxon>
        <taxon>rosids</taxon>
        <taxon>fabids</taxon>
        <taxon>Fabales</taxon>
        <taxon>Fabaceae</taxon>
        <taxon>Papilionoideae</taxon>
        <taxon>50 kb inversion clade</taxon>
        <taxon>dalbergioids sensu lato</taxon>
        <taxon>Dalbergieae</taxon>
        <taxon>Pterocarpus clade</taxon>
        <taxon>Stylosanthes</taxon>
    </lineage>
</organism>
<proteinExistence type="predicted"/>
<reference evidence="3 4" key="1">
    <citation type="journal article" date="2023" name="Plants (Basel)">
        <title>Bridging the Gap: Combining Genomics and Transcriptomics Approaches to Understand Stylosanthes scabra, an Orphan Legume from the Brazilian Caatinga.</title>
        <authorList>
            <person name="Ferreira-Neto J.R.C."/>
            <person name="da Silva M.D."/>
            <person name="Binneck E."/>
            <person name="de Melo N.F."/>
            <person name="da Silva R.H."/>
            <person name="de Melo A.L.T.M."/>
            <person name="Pandolfi V."/>
            <person name="Bustamante F.O."/>
            <person name="Brasileiro-Vidal A.C."/>
            <person name="Benko-Iseppon A.M."/>
        </authorList>
    </citation>
    <scope>NUCLEOTIDE SEQUENCE [LARGE SCALE GENOMIC DNA]</scope>
    <source>
        <tissue evidence="3">Leaves</tissue>
    </source>
</reference>
<feature type="domain" description="PB1-like" evidence="2">
    <location>
        <begin position="63"/>
        <end position="111"/>
    </location>
</feature>
<accession>A0ABU6SXJ5</accession>
<sequence length="201" mass="22935">MHDVEAWRLLLSKAEKETKTPSKPLQDHGCMLTFLHSDFADFRLCLFGRTCDFTIRVLMMSYFVVPVLHHGGKLVRLGDGTREYVGGAVKSCDPMDVDFVNLKDLETLGKKDGLHPLKRDSDVNDMCDFTLNNNLPEIHIYFEHPIDQPIEPEELTESSSSSDSYESAEDEAYKPLPLDTKVMTVKRSLLKRVTRVRRLSC</sequence>
<evidence type="ECO:0000256" key="1">
    <source>
        <dbReference type="SAM" id="MobiDB-lite"/>
    </source>
</evidence>
<dbReference type="EMBL" id="JASCZI010063277">
    <property type="protein sequence ID" value="MED6141186.1"/>
    <property type="molecule type" value="Genomic_DNA"/>
</dbReference>